<keyword evidence="4" id="KW-1185">Reference proteome</keyword>
<evidence type="ECO:0008006" key="5">
    <source>
        <dbReference type="Google" id="ProtNLM"/>
    </source>
</evidence>
<protein>
    <recommendedName>
        <fullName evidence="5">Membrane-associated protein</fullName>
    </recommendedName>
</protein>
<organism evidence="3 4">
    <name type="scientific">Leishmania tarentolae</name>
    <name type="common">Sauroleishmania tarentolae</name>
    <dbReference type="NCBI Taxonomy" id="5689"/>
    <lineage>
        <taxon>Eukaryota</taxon>
        <taxon>Discoba</taxon>
        <taxon>Euglenozoa</taxon>
        <taxon>Kinetoplastea</taxon>
        <taxon>Metakinetoplastina</taxon>
        <taxon>Trypanosomatida</taxon>
        <taxon>Trypanosomatidae</taxon>
        <taxon>Leishmaniinae</taxon>
        <taxon>Leishmania</taxon>
        <taxon>lizard Leishmania</taxon>
    </lineage>
</organism>
<gene>
    <name evidence="3" type="ORF">LtaPh_1514100</name>
</gene>
<dbReference type="AlphaFoldDB" id="A0A640KCB2"/>
<dbReference type="Proteomes" id="UP000419144">
    <property type="component" value="Unassembled WGS sequence"/>
</dbReference>
<dbReference type="OrthoDB" id="239166at2759"/>
<evidence type="ECO:0000256" key="2">
    <source>
        <dbReference type="SAM" id="SignalP"/>
    </source>
</evidence>
<evidence type="ECO:0000313" key="3">
    <source>
        <dbReference type="EMBL" id="GET87336.1"/>
    </source>
</evidence>
<proteinExistence type="predicted"/>
<feature type="chain" id="PRO_5024845494" description="Membrane-associated protein" evidence="2">
    <location>
        <begin position="29"/>
        <end position="165"/>
    </location>
</feature>
<dbReference type="VEuPathDB" id="TriTrypDB:LtaPh_1514100"/>
<name>A0A640KCB2_LEITA</name>
<reference evidence="3" key="1">
    <citation type="submission" date="2019-11" db="EMBL/GenBank/DDBJ databases">
        <title>Leishmania tarentolae CDS.</title>
        <authorList>
            <person name="Goto Y."/>
            <person name="Yamagishi J."/>
        </authorList>
    </citation>
    <scope>NUCLEOTIDE SEQUENCE [LARGE SCALE GENOMIC DNA]</scope>
    <source>
        <strain evidence="3">Parrot Tar II</strain>
    </source>
</reference>
<evidence type="ECO:0000313" key="4">
    <source>
        <dbReference type="Proteomes" id="UP000419144"/>
    </source>
</evidence>
<sequence>MRPSRIRGCPTLPARALSRLLLIHLIAATHRTAPHTYRSSMSCTAKCSGYTSLRAECAQEPCMADGMCTLLNPSVIDCASWCCTSRSGYVFFLVVFFCAGTFALCASYYLHRLHQINVEGGAVLENGEAVVVAEPPTEEEMAAARRKKRIAVVDPALLKELECKH</sequence>
<keyword evidence="1" id="KW-1133">Transmembrane helix</keyword>
<keyword evidence="1" id="KW-0812">Transmembrane</keyword>
<comment type="caution">
    <text evidence="3">The sequence shown here is derived from an EMBL/GenBank/DDBJ whole genome shotgun (WGS) entry which is preliminary data.</text>
</comment>
<dbReference type="EMBL" id="BLBS01000019">
    <property type="protein sequence ID" value="GET87336.1"/>
    <property type="molecule type" value="Genomic_DNA"/>
</dbReference>
<keyword evidence="1" id="KW-0472">Membrane</keyword>
<keyword evidence="2" id="KW-0732">Signal</keyword>
<feature type="transmembrane region" description="Helical" evidence="1">
    <location>
        <begin position="89"/>
        <end position="110"/>
    </location>
</feature>
<accession>A0A640KCB2</accession>
<evidence type="ECO:0000256" key="1">
    <source>
        <dbReference type="SAM" id="Phobius"/>
    </source>
</evidence>
<feature type="signal peptide" evidence="2">
    <location>
        <begin position="1"/>
        <end position="28"/>
    </location>
</feature>